<dbReference type="EMBL" id="JBHSBA010000014">
    <property type="protein sequence ID" value="MFC4127514.1"/>
    <property type="molecule type" value="Genomic_DNA"/>
</dbReference>
<organism evidence="4 5">
    <name type="scientific">Nocardia rhizosphaerae</name>
    <dbReference type="NCBI Taxonomy" id="1691571"/>
    <lineage>
        <taxon>Bacteria</taxon>
        <taxon>Bacillati</taxon>
        <taxon>Actinomycetota</taxon>
        <taxon>Actinomycetes</taxon>
        <taxon>Mycobacteriales</taxon>
        <taxon>Nocardiaceae</taxon>
        <taxon>Nocardia</taxon>
    </lineage>
</organism>
<evidence type="ECO:0000313" key="4">
    <source>
        <dbReference type="EMBL" id="MFC4127514.1"/>
    </source>
</evidence>
<evidence type="ECO:0000256" key="2">
    <source>
        <dbReference type="ARBA" id="ARBA00023315"/>
    </source>
</evidence>
<dbReference type="InterPro" id="IPR000182">
    <property type="entry name" value="GNAT_dom"/>
</dbReference>
<reference evidence="5" key="1">
    <citation type="journal article" date="2019" name="Int. J. Syst. Evol. Microbiol.">
        <title>The Global Catalogue of Microorganisms (GCM) 10K type strain sequencing project: providing services to taxonomists for standard genome sequencing and annotation.</title>
        <authorList>
            <consortium name="The Broad Institute Genomics Platform"/>
            <consortium name="The Broad Institute Genome Sequencing Center for Infectious Disease"/>
            <person name="Wu L."/>
            <person name="Ma J."/>
        </authorList>
    </citation>
    <scope>NUCLEOTIDE SEQUENCE [LARGE SCALE GENOMIC DNA]</scope>
    <source>
        <strain evidence="5">CGMCC 4.7204</strain>
    </source>
</reference>
<protein>
    <submittedName>
        <fullName evidence="4">GNAT family N-acetyltransferase</fullName>
    </submittedName>
</protein>
<dbReference type="InterPro" id="IPR016181">
    <property type="entry name" value="Acyl_CoA_acyltransferase"/>
</dbReference>
<evidence type="ECO:0000313" key="5">
    <source>
        <dbReference type="Proteomes" id="UP001595767"/>
    </source>
</evidence>
<evidence type="ECO:0000259" key="3">
    <source>
        <dbReference type="PROSITE" id="PS51186"/>
    </source>
</evidence>
<keyword evidence="5" id="KW-1185">Reference proteome</keyword>
<dbReference type="Gene3D" id="3.40.630.30">
    <property type="match status" value="1"/>
</dbReference>
<keyword evidence="1" id="KW-0808">Transferase</keyword>
<gene>
    <name evidence="4" type="ORF">ACFOW8_21540</name>
</gene>
<dbReference type="RefSeq" id="WP_378552955.1">
    <property type="nucleotide sequence ID" value="NZ_JBHSBA010000014.1"/>
</dbReference>
<feature type="domain" description="N-acetyltransferase" evidence="3">
    <location>
        <begin position="20"/>
        <end position="170"/>
    </location>
</feature>
<evidence type="ECO:0000256" key="1">
    <source>
        <dbReference type="ARBA" id="ARBA00022679"/>
    </source>
</evidence>
<dbReference type="PROSITE" id="PS51186">
    <property type="entry name" value="GNAT"/>
    <property type="match status" value="1"/>
</dbReference>
<dbReference type="PANTHER" id="PTHR43800">
    <property type="entry name" value="PEPTIDYL-LYSINE N-ACETYLTRANSFERASE YJAB"/>
    <property type="match status" value="1"/>
</dbReference>
<keyword evidence="2" id="KW-0012">Acyltransferase</keyword>
<dbReference type="PANTHER" id="PTHR43800:SF1">
    <property type="entry name" value="PEPTIDYL-LYSINE N-ACETYLTRANSFERASE YJAB"/>
    <property type="match status" value="1"/>
</dbReference>
<proteinExistence type="predicted"/>
<comment type="caution">
    <text evidence="4">The sequence shown here is derived from an EMBL/GenBank/DDBJ whole genome shotgun (WGS) entry which is preliminary data.</text>
</comment>
<dbReference type="SUPFAM" id="SSF55729">
    <property type="entry name" value="Acyl-CoA N-acyltransferases (Nat)"/>
    <property type="match status" value="1"/>
</dbReference>
<dbReference type="Pfam" id="PF00583">
    <property type="entry name" value="Acetyltransf_1"/>
    <property type="match status" value="1"/>
</dbReference>
<sequence>MTRPERQARPAALGPMAPAASIRGARVEEIPVLQEIERRAGAPFAAIDMAAVADDEPPAADTLRAFIADGRAWVWADANDTPVGYLVLGLVDGQPHIDQVSVDPAHAGNRIGKRLIDHAVSWAKACGLHTITLTTFTEVPWNGPYYARLGFTYIPRADESAALRAIRADEAANGLDTWPRACMRAEIETWRAG</sequence>
<dbReference type="Proteomes" id="UP001595767">
    <property type="component" value="Unassembled WGS sequence"/>
</dbReference>
<accession>A0ABV8LB35</accession>
<name>A0ABV8LB35_9NOCA</name>
<dbReference type="CDD" id="cd04301">
    <property type="entry name" value="NAT_SF"/>
    <property type="match status" value="1"/>
</dbReference>